<accession>A0A1U9YX39</accession>
<dbReference type="InterPro" id="IPR001647">
    <property type="entry name" value="HTH_TetR"/>
</dbReference>
<dbReference type="Gene3D" id="1.10.357.10">
    <property type="entry name" value="Tetracycline Repressor, domain 2"/>
    <property type="match status" value="1"/>
</dbReference>
<gene>
    <name evidence="6" type="ORF">Mame_00549</name>
</gene>
<dbReference type="RefSeq" id="WP_018066251.1">
    <property type="nucleotide sequence ID" value="NZ_AQWH01000021.1"/>
</dbReference>
<evidence type="ECO:0000259" key="5">
    <source>
        <dbReference type="PROSITE" id="PS50977"/>
    </source>
</evidence>
<protein>
    <submittedName>
        <fullName evidence="6">Mycofactocin system transcriptional regulator</fullName>
    </submittedName>
</protein>
<evidence type="ECO:0000313" key="6">
    <source>
        <dbReference type="EMBL" id="AQZ49932.1"/>
    </source>
</evidence>
<dbReference type="Proteomes" id="UP000191135">
    <property type="component" value="Chromosome"/>
</dbReference>
<keyword evidence="1" id="KW-0805">Transcription regulation</keyword>
<dbReference type="STRING" id="1122214.Mame_00549"/>
<feature type="domain" description="HTH tetR-type" evidence="5">
    <location>
        <begin position="15"/>
        <end position="75"/>
    </location>
</feature>
<dbReference type="InterPro" id="IPR009057">
    <property type="entry name" value="Homeodomain-like_sf"/>
</dbReference>
<organism evidence="6 7">
    <name type="scientific">Martelella mediterranea DSM 17316</name>
    <dbReference type="NCBI Taxonomy" id="1122214"/>
    <lineage>
        <taxon>Bacteria</taxon>
        <taxon>Pseudomonadati</taxon>
        <taxon>Pseudomonadota</taxon>
        <taxon>Alphaproteobacteria</taxon>
        <taxon>Hyphomicrobiales</taxon>
        <taxon>Aurantimonadaceae</taxon>
        <taxon>Martelella</taxon>
    </lineage>
</organism>
<dbReference type="PANTHER" id="PTHR30055:SF238">
    <property type="entry name" value="MYCOFACTOCIN BIOSYNTHESIS TRANSCRIPTIONAL REGULATOR MFTR-RELATED"/>
    <property type="match status" value="1"/>
</dbReference>
<keyword evidence="2 4" id="KW-0238">DNA-binding</keyword>
<evidence type="ECO:0000313" key="7">
    <source>
        <dbReference type="Proteomes" id="UP000191135"/>
    </source>
</evidence>
<sequence length="198" mass="22120">MSTPSQSSLRDRRRLQTLRDIQLATLRLISRHGLDQVSTEMIADEAGISRRTFFNYYANKEAAALGPPLEMDKESAERFSASNGPLVEDLAWLLSDLIGINDTNRVRIRAISDAAERHPALRRAFLASREQITRQIADLLEARLGPDSAFLAQVLAELSARIEAHAFSVWSHDEAMSLDDVVDYVATEMRRLGAALRS</sequence>
<dbReference type="PANTHER" id="PTHR30055">
    <property type="entry name" value="HTH-TYPE TRANSCRIPTIONAL REGULATOR RUTR"/>
    <property type="match status" value="1"/>
</dbReference>
<dbReference type="GO" id="GO:0000976">
    <property type="term" value="F:transcription cis-regulatory region binding"/>
    <property type="evidence" value="ECO:0007669"/>
    <property type="project" value="TreeGrafter"/>
</dbReference>
<evidence type="ECO:0000256" key="3">
    <source>
        <dbReference type="ARBA" id="ARBA00023163"/>
    </source>
</evidence>
<proteinExistence type="predicted"/>
<dbReference type="AlphaFoldDB" id="A0A1U9YX39"/>
<dbReference type="Pfam" id="PF00440">
    <property type="entry name" value="TetR_N"/>
    <property type="match status" value="1"/>
</dbReference>
<evidence type="ECO:0000256" key="4">
    <source>
        <dbReference type="PROSITE-ProRule" id="PRU00335"/>
    </source>
</evidence>
<name>A0A1U9YX39_9HYPH</name>
<dbReference type="SUPFAM" id="SSF46689">
    <property type="entry name" value="Homeodomain-like"/>
    <property type="match status" value="1"/>
</dbReference>
<evidence type="ECO:0000256" key="2">
    <source>
        <dbReference type="ARBA" id="ARBA00023125"/>
    </source>
</evidence>
<dbReference type="EMBL" id="CP020330">
    <property type="protein sequence ID" value="AQZ49932.1"/>
    <property type="molecule type" value="Genomic_DNA"/>
</dbReference>
<dbReference type="OrthoDB" id="9811084at2"/>
<reference evidence="6 7" key="1">
    <citation type="submission" date="2017-03" db="EMBL/GenBank/DDBJ databases">
        <title>Foreign affairs: Plasmid Transfer between Roseobacters and Rhizobia.</title>
        <authorList>
            <person name="Bartling P."/>
            <person name="Bunk B."/>
            <person name="Overmann J."/>
            <person name="Brinkmann H."/>
            <person name="Petersen J."/>
        </authorList>
    </citation>
    <scope>NUCLEOTIDE SEQUENCE [LARGE SCALE GENOMIC DNA]</scope>
    <source>
        <strain evidence="6 7">MACL11</strain>
    </source>
</reference>
<keyword evidence="7" id="KW-1185">Reference proteome</keyword>
<feature type="DNA-binding region" description="H-T-H motif" evidence="4">
    <location>
        <begin position="38"/>
        <end position="57"/>
    </location>
</feature>
<evidence type="ECO:0000256" key="1">
    <source>
        <dbReference type="ARBA" id="ARBA00023015"/>
    </source>
</evidence>
<keyword evidence="3" id="KW-0804">Transcription</keyword>
<dbReference type="PROSITE" id="PS50977">
    <property type="entry name" value="HTH_TETR_2"/>
    <property type="match status" value="1"/>
</dbReference>
<dbReference type="KEGG" id="mmed:Mame_00549"/>
<dbReference type="InterPro" id="IPR050109">
    <property type="entry name" value="HTH-type_TetR-like_transc_reg"/>
</dbReference>
<dbReference type="eggNOG" id="COG1309">
    <property type="taxonomic scope" value="Bacteria"/>
</dbReference>
<dbReference type="GO" id="GO:0003700">
    <property type="term" value="F:DNA-binding transcription factor activity"/>
    <property type="evidence" value="ECO:0007669"/>
    <property type="project" value="TreeGrafter"/>
</dbReference>